<dbReference type="Pfam" id="PF02361">
    <property type="entry name" value="CbiQ"/>
    <property type="match status" value="1"/>
</dbReference>
<evidence type="ECO:0000313" key="7">
    <source>
        <dbReference type="Proteomes" id="UP000000641"/>
    </source>
</evidence>
<dbReference type="GeneID" id="4601593"/>
<dbReference type="OrthoDB" id="31170at2157"/>
<feature type="transmembrane region" description="Helical" evidence="5">
    <location>
        <begin position="220"/>
        <end position="240"/>
    </location>
</feature>
<evidence type="ECO:0000256" key="5">
    <source>
        <dbReference type="SAM" id="Phobius"/>
    </source>
</evidence>
<comment type="subcellular location">
    <subcellularLocation>
        <location evidence="1">Membrane</location>
        <topology evidence="1">Multi-pass membrane protein</topology>
    </subcellularLocation>
</comment>
<feature type="transmembrane region" description="Helical" evidence="5">
    <location>
        <begin position="67"/>
        <end position="86"/>
    </location>
</feature>
<dbReference type="RefSeq" id="WP_011752379.1">
    <property type="nucleotide sequence ID" value="NC_008698.1"/>
</dbReference>
<reference evidence="7" key="1">
    <citation type="journal article" date="2008" name="J. Bacteriol.">
        <title>Genome sequence of Thermofilum pendens reveals an exceptional loss of biosynthetic pathways without genome reduction.</title>
        <authorList>
            <person name="Anderson I."/>
            <person name="Rodriguez J."/>
            <person name="Susanti D."/>
            <person name="Porat I."/>
            <person name="Reich C."/>
            <person name="Ulrich L.E."/>
            <person name="Elkins J.G."/>
            <person name="Mavromatis K."/>
            <person name="Lykidis A."/>
            <person name="Kim E."/>
            <person name="Thompson L.S."/>
            <person name="Nolan M."/>
            <person name="Land M."/>
            <person name="Copeland A."/>
            <person name="Lapidus A."/>
            <person name="Lucas S."/>
            <person name="Detter C."/>
            <person name="Zhulin I.B."/>
            <person name="Olsen G.J."/>
            <person name="Whitman W."/>
            <person name="Mukhopadhyay B."/>
            <person name="Bristow J."/>
            <person name="Kyrpides N."/>
        </authorList>
    </citation>
    <scope>NUCLEOTIDE SEQUENCE [LARGE SCALE GENOMIC DNA]</scope>
    <source>
        <strain evidence="7">DSM 2475 / Hrk 5</strain>
    </source>
</reference>
<accession>A1RY34</accession>
<feature type="transmembrane region" description="Helical" evidence="5">
    <location>
        <begin position="25"/>
        <end position="55"/>
    </location>
</feature>
<dbReference type="KEGG" id="tpe:Tpen_0712"/>
<evidence type="ECO:0000256" key="3">
    <source>
        <dbReference type="ARBA" id="ARBA00022989"/>
    </source>
</evidence>
<dbReference type="InterPro" id="IPR003339">
    <property type="entry name" value="ABC/ECF_trnsptr_transmembrane"/>
</dbReference>
<dbReference type="PANTHER" id="PTHR33514">
    <property type="entry name" value="PROTEIN ABCI12, CHLOROPLASTIC"/>
    <property type="match status" value="1"/>
</dbReference>
<keyword evidence="2 5" id="KW-0812">Transmembrane</keyword>
<evidence type="ECO:0000256" key="2">
    <source>
        <dbReference type="ARBA" id="ARBA00022692"/>
    </source>
</evidence>
<keyword evidence="7" id="KW-1185">Reference proteome</keyword>
<dbReference type="Proteomes" id="UP000000641">
    <property type="component" value="Chromosome"/>
</dbReference>
<dbReference type="AlphaFoldDB" id="A1RY34"/>
<keyword evidence="3 5" id="KW-1133">Transmembrane helix</keyword>
<dbReference type="PANTHER" id="PTHR33514:SF13">
    <property type="entry name" value="PROTEIN ABCI12, CHLOROPLASTIC"/>
    <property type="match status" value="1"/>
</dbReference>
<evidence type="ECO:0000256" key="1">
    <source>
        <dbReference type="ARBA" id="ARBA00004141"/>
    </source>
</evidence>
<dbReference type="STRING" id="368408.Tpen_0712"/>
<dbReference type="GO" id="GO:0005886">
    <property type="term" value="C:plasma membrane"/>
    <property type="evidence" value="ECO:0007669"/>
    <property type="project" value="TreeGrafter"/>
</dbReference>
<proteinExistence type="predicted"/>
<dbReference type="eggNOG" id="arCOG02250">
    <property type="taxonomic scope" value="Archaea"/>
</dbReference>
<keyword evidence="4 5" id="KW-0472">Membrane</keyword>
<organism evidence="6 7">
    <name type="scientific">Thermofilum pendens (strain DSM 2475 / Hrk 5)</name>
    <dbReference type="NCBI Taxonomy" id="368408"/>
    <lineage>
        <taxon>Archaea</taxon>
        <taxon>Thermoproteota</taxon>
        <taxon>Thermoprotei</taxon>
        <taxon>Thermofilales</taxon>
        <taxon>Thermofilaceae</taxon>
        <taxon>Thermofilum</taxon>
    </lineage>
</organism>
<sequence>MEVFEAFKPVKKDTPVDRLDPRTRFAISVTLAALSVYSSSALIQVIVLASVFAVATLARRCRLLVKGAVGSLPILLMIFLLNFVFAPTPQGALTSFAMALRFLALMSAFSVFFMTTPPEELALSLEEIGVPRDYSLLITMSFRFVPTLATDVQLVMDALRSRGLELERGKLRVRIKNYVYLLVPLIVFEVRRSMMIAEALEARGYGSGVKPTRLVRLRFSYLDLLALTVLMFFVAMLRIAGLV</sequence>
<evidence type="ECO:0000313" key="6">
    <source>
        <dbReference type="EMBL" id="ABL78114.1"/>
    </source>
</evidence>
<dbReference type="HOGENOM" id="CLU_056469_2_0_2"/>
<dbReference type="EMBL" id="CP000505">
    <property type="protein sequence ID" value="ABL78114.1"/>
    <property type="molecule type" value="Genomic_DNA"/>
</dbReference>
<dbReference type="EnsemblBacteria" id="ABL78114">
    <property type="protein sequence ID" value="ABL78114"/>
    <property type="gene ID" value="Tpen_0712"/>
</dbReference>
<gene>
    <name evidence="6" type="ordered locus">Tpen_0712</name>
</gene>
<feature type="transmembrane region" description="Helical" evidence="5">
    <location>
        <begin position="92"/>
        <end position="114"/>
    </location>
</feature>
<protein>
    <submittedName>
        <fullName evidence="6">Cobalt transport protein</fullName>
    </submittedName>
</protein>
<evidence type="ECO:0000256" key="4">
    <source>
        <dbReference type="ARBA" id="ARBA00023136"/>
    </source>
</evidence>
<dbReference type="CDD" id="cd16914">
    <property type="entry name" value="EcfT"/>
    <property type="match status" value="1"/>
</dbReference>
<name>A1RY34_THEPD</name>